<accession>A0A2H3JR56</accession>
<evidence type="ECO:0000313" key="2">
    <source>
        <dbReference type="Proteomes" id="UP000218811"/>
    </source>
</evidence>
<sequence>MSCRETHTQDKLALAQSRSAGTSMISISTLSQALESTDQRMLRLCSEYLSDATEDHRFRWNALKAELDRDVCDGVVIDNYKSTKIVINKGKPSDVVQWVINHCKETVPSDINTKPLEDGICQVLHKMEPTQKAATTTDETGTSSQKKDWDFGHYYGWLMLAIGVGGASAPDNLSKQLQSAPQELCFLSTNIMEDCGDMFHGTITTVNLEMTTTLPSSYLNRLRAIP</sequence>
<name>A0A2H3JR56_WOLCO</name>
<dbReference type="Proteomes" id="UP000218811">
    <property type="component" value="Unassembled WGS sequence"/>
</dbReference>
<dbReference type="EMBL" id="KB468146">
    <property type="protein sequence ID" value="PCH43985.1"/>
    <property type="molecule type" value="Genomic_DNA"/>
</dbReference>
<organism evidence="1 2">
    <name type="scientific">Wolfiporia cocos (strain MD-104)</name>
    <name type="common">Brown rot fungus</name>
    <dbReference type="NCBI Taxonomy" id="742152"/>
    <lineage>
        <taxon>Eukaryota</taxon>
        <taxon>Fungi</taxon>
        <taxon>Dikarya</taxon>
        <taxon>Basidiomycota</taxon>
        <taxon>Agaricomycotina</taxon>
        <taxon>Agaricomycetes</taxon>
        <taxon>Polyporales</taxon>
        <taxon>Phaeolaceae</taxon>
        <taxon>Wolfiporia</taxon>
    </lineage>
</organism>
<proteinExistence type="predicted"/>
<dbReference type="Gene3D" id="3.40.198.10">
    <property type="entry name" value="Delta-endotoxin CytB-like"/>
    <property type="match status" value="1"/>
</dbReference>
<evidence type="ECO:0000313" key="1">
    <source>
        <dbReference type="EMBL" id="PCH43985.1"/>
    </source>
</evidence>
<reference evidence="1 2" key="1">
    <citation type="journal article" date="2012" name="Science">
        <title>The Paleozoic origin of enzymatic lignin decomposition reconstructed from 31 fungal genomes.</title>
        <authorList>
            <person name="Floudas D."/>
            <person name="Binder M."/>
            <person name="Riley R."/>
            <person name="Barry K."/>
            <person name="Blanchette R.A."/>
            <person name="Henrissat B."/>
            <person name="Martinez A.T."/>
            <person name="Otillar R."/>
            <person name="Spatafora J.W."/>
            <person name="Yadav J.S."/>
            <person name="Aerts A."/>
            <person name="Benoit I."/>
            <person name="Boyd A."/>
            <person name="Carlson A."/>
            <person name="Copeland A."/>
            <person name="Coutinho P.M."/>
            <person name="de Vries R.P."/>
            <person name="Ferreira P."/>
            <person name="Findley K."/>
            <person name="Foster B."/>
            <person name="Gaskell J."/>
            <person name="Glotzer D."/>
            <person name="Gorecki P."/>
            <person name="Heitman J."/>
            <person name="Hesse C."/>
            <person name="Hori C."/>
            <person name="Igarashi K."/>
            <person name="Jurgens J.A."/>
            <person name="Kallen N."/>
            <person name="Kersten P."/>
            <person name="Kohler A."/>
            <person name="Kuees U."/>
            <person name="Kumar T.K.A."/>
            <person name="Kuo A."/>
            <person name="LaButti K."/>
            <person name="Larrondo L.F."/>
            <person name="Lindquist E."/>
            <person name="Ling A."/>
            <person name="Lombard V."/>
            <person name="Lucas S."/>
            <person name="Lundell T."/>
            <person name="Martin R."/>
            <person name="McLaughlin D.J."/>
            <person name="Morgenstern I."/>
            <person name="Morin E."/>
            <person name="Murat C."/>
            <person name="Nagy L.G."/>
            <person name="Nolan M."/>
            <person name="Ohm R.A."/>
            <person name="Patyshakuliyeva A."/>
            <person name="Rokas A."/>
            <person name="Ruiz-Duenas F.J."/>
            <person name="Sabat G."/>
            <person name="Salamov A."/>
            <person name="Samejima M."/>
            <person name="Schmutz J."/>
            <person name="Slot J.C."/>
            <person name="St John F."/>
            <person name="Stenlid J."/>
            <person name="Sun H."/>
            <person name="Sun S."/>
            <person name="Syed K."/>
            <person name="Tsang A."/>
            <person name="Wiebenga A."/>
            <person name="Young D."/>
            <person name="Pisabarro A."/>
            <person name="Eastwood D.C."/>
            <person name="Martin F."/>
            <person name="Cullen D."/>
            <person name="Grigoriev I.V."/>
            <person name="Hibbett D.S."/>
        </authorList>
    </citation>
    <scope>NUCLEOTIDE SEQUENCE [LARGE SCALE GENOMIC DNA]</scope>
    <source>
        <strain evidence="1 2">MD-104</strain>
    </source>
</reference>
<gene>
    <name evidence="1" type="ORF">WOLCODRAFT_18682</name>
</gene>
<protein>
    <submittedName>
        <fullName evidence="1">Uncharacterized protein</fullName>
    </submittedName>
</protein>
<dbReference type="AlphaFoldDB" id="A0A2H3JR56"/>
<dbReference type="InterPro" id="IPR035918">
    <property type="entry name" value="CytB_endotoxin-like_sf"/>
</dbReference>
<keyword evidence="2" id="KW-1185">Reference proteome</keyword>